<dbReference type="AlphaFoldDB" id="C6E8G6"/>
<name>C6E8G6_GEOSM</name>
<proteinExistence type="predicted"/>
<dbReference type="SMART" id="SM00014">
    <property type="entry name" value="acidPPc"/>
    <property type="match status" value="1"/>
</dbReference>
<dbReference type="STRING" id="443144.GM21_3940"/>
<gene>
    <name evidence="2" type="ordered locus">GM21_3940</name>
</gene>
<dbReference type="Gene3D" id="1.20.144.10">
    <property type="entry name" value="Phosphatidic acid phosphatase type 2/haloperoxidase"/>
    <property type="match status" value="1"/>
</dbReference>
<feature type="domain" description="Phosphatidic acid phosphatase type 2/haloperoxidase" evidence="1">
    <location>
        <begin position="106"/>
        <end position="227"/>
    </location>
</feature>
<evidence type="ECO:0000313" key="2">
    <source>
        <dbReference type="EMBL" id="ACT19957.1"/>
    </source>
</evidence>
<organism evidence="2">
    <name type="scientific">Geobacter sp. (strain M21)</name>
    <dbReference type="NCBI Taxonomy" id="443144"/>
    <lineage>
        <taxon>Bacteria</taxon>
        <taxon>Pseudomonadati</taxon>
        <taxon>Thermodesulfobacteriota</taxon>
        <taxon>Desulfuromonadia</taxon>
        <taxon>Geobacterales</taxon>
        <taxon>Geobacteraceae</taxon>
        <taxon>Geobacter</taxon>
    </lineage>
</organism>
<dbReference type="Pfam" id="PF01569">
    <property type="entry name" value="PAP2"/>
    <property type="match status" value="1"/>
</dbReference>
<dbReference type="HOGENOM" id="CLU_1025880_0_0_7"/>
<dbReference type="EMBL" id="CP001661">
    <property type="protein sequence ID" value="ACT19957.1"/>
    <property type="molecule type" value="Genomic_DNA"/>
</dbReference>
<evidence type="ECO:0000259" key="1">
    <source>
        <dbReference type="SMART" id="SM00014"/>
    </source>
</evidence>
<reference evidence="2" key="1">
    <citation type="submission" date="2009-07" db="EMBL/GenBank/DDBJ databases">
        <title>Complete sequence of Geobacter sp. M21.</title>
        <authorList>
            <consortium name="US DOE Joint Genome Institute"/>
            <person name="Lucas S."/>
            <person name="Copeland A."/>
            <person name="Lapidus A."/>
            <person name="Glavina del Rio T."/>
            <person name="Dalin E."/>
            <person name="Tice H."/>
            <person name="Bruce D."/>
            <person name="Goodwin L."/>
            <person name="Pitluck S."/>
            <person name="Saunders E."/>
            <person name="Brettin T."/>
            <person name="Detter J.C."/>
            <person name="Han C."/>
            <person name="Larimer F."/>
            <person name="Land M."/>
            <person name="Hauser L."/>
            <person name="Kyrpides N."/>
            <person name="Ovchinnikova G."/>
            <person name="Lovley D."/>
        </authorList>
    </citation>
    <scope>NUCLEOTIDE SEQUENCE [LARGE SCALE GENOMIC DNA]</scope>
    <source>
        <strain evidence="2">M21</strain>
    </source>
</reference>
<accession>C6E8G6</accession>
<dbReference type="SUPFAM" id="SSF48317">
    <property type="entry name" value="Acid phosphatase/Vanadium-dependent haloperoxidase"/>
    <property type="match status" value="1"/>
</dbReference>
<dbReference type="eggNOG" id="COG0671">
    <property type="taxonomic scope" value="Bacteria"/>
</dbReference>
<dbReference type="InterPro" id="IPR000326">
    <property type="entry name" value="PAP2/HPO"/>
</dbReference>
<dbReference type="InterPro" id="IPR036938">
    <property type="entry name" value="PAP2/HPO_sf"/>
</dbReference>
<sequence length="271" mass="29542">MEKGPEAKGLWRWRRTGAAEYAGIALFGVGAALVESEYGRPEAKWKGHNGFDDSIRDILRLTSREDRETAQNIGDLLMWGMIAAPVVDSFATLGVRDGDWGAQWQTQMVNLESYAFTSLVSAALQTFVAREKPFVRNCQNGVCEGDNINRSMPSGHAAFAFTGAGLVCNHHKYQSLYHDPAADRAACATGLVLATADGVARIMADHHYATDVVAGSAIGLFSGFILPRLLHYSHPELSSRQQNSPFPFLRQLSLRPLLGPGSTGLSCELRF</sequence>
<protein>
    <submittedName>
        <fullName evidence="2">Phosphoesterase PA-phosphatase related protein</fullName>
    </submittedName>
</protein>
<dbReference type="KEGG" id="gem:GM21_3940"/>